<sequence>MSKADNMLAILWLLKTNKRMTAKQLAEALEMHIRTVYRYIDALCASGVPVVADAGHNGGYSLLEHFKESPLFFDPGEQKALVQAALFAEEAGYPYTDVLKRAITKLKRYTNEEQRSELDRHLAGFEVMNAAAHTSIGIEHLLQQLEQAVASCTTQLIAYQKGFGLDVEQRRINPYGLIHWKGKWYMIAFCHLREDIRSFRVDRIQTITGSEDRYERPAGFSARDYLRQNMKPWLTSDEPQVRVVIKGHPRALEALTEHWLFNDSLIERTSDEAHFMMDEKSLLTYIPHHLLGYGMRIQVLEPAFLREHLIELTTKLLAYYQDPTNFDK</sequence>
<keyword evidence="4" id="KW-1185">Reference proteome</keyword>
<evidence type="ECO:0000313" key="4">
    <source>
        <dbReference type="Proteomes" id="UP000272528"/>
    </source>
</evidence>
<feature type="domain" description="WYL" evidence="2">
    <location>
        <begin position="141"/>
        <end position="208"/>
    </location>
</feature>
<dbReference type="RefSeq" id="WP_126019137.1">
    <property type="nucleotide sequence ID" value="NZ_CP034437.1"/>
</dbReference>
<dbReference type="InterPro" id="IPR013196">
    <property type="entry name" value="HTH_11"/>
</dbReference>
<dbReference type="Pfam" id="PF08279">
    <property type="entry name" value="HTH_11"/>
    <property type="match status" value="1"/>
</dbReference>
<protein>
    <submittedName>
        <fullName evidence="3">WYL domain-containing protein</fullName>
    </submittedName>
</protein>
<accession>A0A3Q8X8M7</accession>
<dbReference type="Proteomes" id="UP000272528">
    <property type="component" value="Chromosome"/>
</dbReference>
<dbReference type="InterPro" id="IPR036388">
    <property type="entry name" value="WH-like_DNA-bd_sf"/>
</dbReference>
<name>A0A3Q8X8M7_9BACL</name>
<dbReference type="Gene3D" id="1.10.10.10">
    <property type="entry name" value="Winged helix-like DNA-binding domain superfamily/Winged helix DNA-binding domain"/>
    <property type="match status" value="1"/>
</dbReference>
<evidence type="ECO:0000313" key="3">
    <source>
        <dbReference type="EMBL" id="AZN42979.1"/>
    </source>
</evidence>
<organism evidence="3 4">
    <name type="scientific">Paenibacillus albus</name>
    <dbReference type="NCBI Taxonomy" id="2495582"/>
    <lineage>
        <taxon>Bacteria</taxon>
        <taxon>Bacillati</taxon>
        <taxon>Bacillota</taxon>
        <taxon>Bacilli</taxon>
        <taxon>Bacillales</taxon>
        <taxon>Paenibacillaceae</taxon>
        <taxon>Paenibacillus</taxon>
    </lineage>
</organism>
<dbReference type="KEGG" id="palb:EJC50_27235"/>
<dbReference type="AlphaFoldDB" id="A0A3Q8X8M7"/>
<dbReference type="Pfam" id="PF13280">
    <property type="entry name" value="WYL"/>
    <property type="match status" value="1"/>
</dbReference>
<dbReference type="EMBL" id="CP034437">
    <property type="protein sequence ID" value="AZN42979.1"/>
    <property type="molecule type" value="Genomic_DNA"/>
</dbReference>
<dbReference type="PANTHER" id="PTHR34580:SF3">
    <property type="entry name" value="PROTEIN PAFB"/>
    <property type="match status" value="1"/>
</dbReference>
<dbReference type="OrthoDB" id="9767131at2"/>
<dbReference type="PANTHER" id="PTHR34580">
    <property type="match status" value="1"/>
</dbReference>
<proteinExistence type="predicted"/>
<evidence type="ECO:0000259" key="2">
    <source>
        <dbReference type="Pfam" id="PF13280"/>
    </source>
</evidence>
<dbReference type="PROSITE" id="PS52050">
    <property type="entry name" value="WYL"/>
    <property type="match status" value="1"/>
</dbReference>
<dbReference type="InterPro" id="IPR051534">
    <property type="entry name" value="CBASS_pafABC_assoc_protein"/>
</dbReference>
<dbReference type="InterPro" id="IPR026881">
    <property type="entry name" value="WYL_dom"/>
</dbReference>
<dbReference type="SUPFAM" id="SSF46785">
    <property type="entry name" value="Winged helix' DNA-binding domain"/>
    <property type="match status" value="1"/>
</dbReference>
<feature type="domain" description="Helix-turn-helix type 11" evidence="1">
    <location>
        <begin position="8"/>
        <end position="60"/>
    </location>
</feature>
<reference evidence="4" key="1">
    <citation type="submission" date="2018-12" db="EMBL/GenBank/DDBJ databases">
        <title>Genome sequence of Peanibacillus sp.</title>
        <authorList>
            <person name="Subramani G."/>
            <person name="Srinivasan S."/>
            <person name="Kim M.K."/>
        </authorList>
    </citation>
    <scope>NUCLEOTIDE SEQUENCE [LARGE SCALE GENOMIC DNA]</scope>
    <source>
        <strain evidence="4">18JY67-1</strain>
    </source>
</reference>
<dbReference type="InterPro" id="IPR036390">
    <property type="entry name" value="WH_DNA-bd_sf"/>
</dbReference>
<gene>
    <name evidence="3" type="ORF">EJC50_27235</name>
</gene>
<evidence type="ECO:0000259" key="1">
    <source>
        <dbReference type="Pfam" id="PF08279"/>
    </source>
</evidence>